<organism evidence="15 16">
    <name type="scientific">Potamilus streckersoni</name>
    <dbReference type="NCBI Taxonomy" id="2493646"/>
    <lineage>
        <taxon>Eukaryota</taxon>
        <taxon>Metazoa</taxon>
        <taxon>Spiralia</taxon>
        <taxon>Lophotrochozoa</taxon>
        <taxon>Mollusca</taxon>
        <taxon>Bivalvia</taxon>
        <taxon>Autobranchia</taxon>
        <taxon>Heteroconchia</taxon>
        <taxon>Palaeoheterodonta</taxon>
        <taxon>Unionida</taxon>
        <taxon>Unionoidea</taxon>
        <taxon>Unionidae</taxon>
        <taxon>Ambleminae</taxon>
        <taxon>Lampsilini</taxon>
        <taxon>Potamilus</taxon>
    </lineage>
</organism>
<feature type="compositionally biased region" description="Basic and acidic residues" evidence="12">
    <location>
        <begin position="557"/>
        <end position="568"/>
    </location>
</feature>
<evidence type="ECO:0000313" key="15">
    <source>
        <dbReference type="EMBL" id="KAK3606458.1"/>
    </source>
</evidence>
<keyword evidence="6" id="KW-0677">Repeat</keyword>
<reference evidence="15" key="1">
    <citation type="journal article" date="2021" name="Genome Biol. Evol.">
        <title>A High-Quality Reference Genome for a Parasitic Bivalve with Doubly Uniparental Inheritance (Bivalvia: Unionida).</title>
        <authorList>
            <person name="Smith C.H."/>
        </authorList>
    </citation>
    <scope>NUCLEOTIDE SEQUENCE</scope>
    <source>
        <strain evidence="15">CHS0354</strain>
    </source>
</reference>
<comment type="similarity">
    <text evidence="10">Belongs to the smoothelin family.</text>
</comment>
<dbReference type="Pfam" id="PF12510">
    <property type="entry name" value="Smoothelin"/>
    <property type="match status" value="3"/>
</dbReference>
<dbReference type="Gene3D" id="1.10.418.10">
    <property type="entry name" value="Calponin-like domain"/>
    <property type="match status" value="1"/>
</dbReference>
<feature type="region of interest" description="Disordered" evidence="12">
    <location>
        <begin position="1973"/>
        <end position="1999"/>
    </location>
</feature>
<evidence type="ECO:0000259" key="13">
    <source>
        <dbReference type="PROSITE" id="PS50021"/>
    </source>
</evidence>
<dbReference type="InterPro" id="IPR036179">
    <property type="entry name" value="Ig-like_dom_sf"/>
</dbReference>
<dbReference type="GO" id="GO:0031672">
    <property type="term" value="C:A band"/>
    <property type="evidence" value="ECO:0007669"/>
    <property type="project" value="UniProtKB-ARBA"/>
</dbReference>
<feature type="compositionally biased region" description="Low complexity" evidence="12">
    <location>
        <begin position="1764"/>
        <end position="1776"/>
    </location>
</feature>
<name>A0AAE0TB15_9BIVA</name>
<feature type="region of interest" description="Disordered" evidence="12">
    <location>
        <begin position="115"/>
        <end position="143"/>
    </location>
</feature>
<dbReference type="InterPro" id="IPR001715">
    <property type="entry name" value="CH_dom"/>
</dbReference>
<keyword evidence="5" id="KW-0732">Signal</keyword>
<evidence type="ECO:0000256" key="3">
    <source>
        <dbReference type="ARBA" id="ARBA00022490"/>
    </source>
</evidence>
<dbReference type="SMART" id="SM00033">
    <property type="entry name" value="CH"/>
    <property type="match status" value="1"/>
</dbReference>
<evidence type="ECO:0000256" key="12">
    <source>
        <dbReference type="SAM" id="MobiDB-lite"/>
    </source>
</evidence>
<dbReference type="PROSITE" id="PS50835">
    <property type="entry name" value="IG_LIKE"/>
    <property type="match status" value="4"/>
</dbReference>
<evidence type="ECO:0000256" key="8">
    <source>
        <dbReference type="ARBA" id="ARBA00023157"/>
    </source>
</evidence>
<feature type="region of interest" description="Disordered" evidence="12">
    <location>
        <begin position="2223"/>
        <end position="2247"/>
    </location>
</feature>
<keyword evidence="7 11" id="KW-0175">Coiled coil</keyword>
<feature type="region of interest" description="Disordered" evidence="12">
    <location>
        <begin position="191"/>
        <end position="222"/>
    </location>
</feature>
<evidence type="ECO:0000256" key="4">
    <source>
        <dbReference type="ARBA" id="ARBA00022553"/>
    </source>
</evidence>
<feature type="compositionally biased region" description="Basic and acidic residues" evidence="12">
    <location>
        <begin position="526"/>
        <end position="539"/>
    </location>
</feature>
<feature type="region of interest" description="Disordered" evidence="12">
    <location>
        <begin position="668"/>
        <end position="706"/>
    </location>
</feature>
<evidence type="ECO:0000256" key="6">
    <source>
        <dbReference type="ARBA" id="ARBA00022737"/>
    </source>
</evidence>
<dbReference type="FunFam" id="1.10.418.10:FF:000009">
    <property type="entry name" value="smoothelin isoform X2"/>
    <property type="match status" value="1"/>
</dbReference>
<keyword evidence="3" id="KW-0963">Cytoplasm</keyword>
<feature type="compositionally biased region" description="Acidic residues" evidence="12">
    <location>
        <begin position="842"/>
        <end position="853"/>
    </location>
</feature>
<dbReference type="Proteomes" id="UP001195483">
    <property type="component" value="Unassembled WGS sequence"/>
</dbReference>
<dbReference type="Pfam" id="PF00307">
    <property type="entry name" value="CH"/>
    <property type="match status" value="1"/>
</dbReference>
<reference evidence="15" key="2">
    <citation type="journal article" date="2021" name="Genome Biol. Evol.">
        <title>Developing a high-quality reference genome for a parasitic bivalve with doubly uniparental inheritance (Bivalvia: Unionida).</title>
        <authorList>
            <person name="Smith C.H."/>
        </authorList>
    </citation>
    <scope>NUCLEOTIDE SEQUENCE</scope>
    <source>
        <strain evidence="15">CHS0354</strain>
        <tissue evidence="15">Mantle</tissue>
    </source>
</reference>
<keyword evidence="16" id="KW-1185">Reference proteome</keyword>
<feature type="compositionally biased region" description="Basic and acidic residues" evidence="12">
    <location>
        <begin position="1782"/>
        <end position="1801"/>
    </location>
</feature>
<dbReference type="SMART" id="SM00408">
    <property type="entry name" value="IGc2"/>
    <property type="match status" value="4"/>
</dbReference>
<dbReference type="Gene3D" id="2.60.40.10">
    <property type="entry name" value="Immunoglobulins"/>
    <property type="match status" value="4"/>
</dbReference>
<reference evidence="15" key="3">
    <citation type="submission" date="2023-05" db="EMBL/GenBank/DDBJ databases">
        <authorList>
            <person name="Smith C.H."/>
        </authorList>
    </citation>
    <scope>NUCLEOTIDE SEQUENCE</scope>
    <source>
        <strain evidence="15">CHS0354</strain>
        <tissue evidence="15">Mantle</tissue>
    </source>
</reference>
<evidence type="ECO:0000313" key="16">
    <source>
        <dbReference type="Proteomes" id="UP001195483"/>
    </source>
</evidence>
<feature type="compositionally biased region" description="Basic and acidic residues" evidence="12">
    <location>
        <begin position="1979"/>
        <end position="1997"/>
    </location>
</feature>
<evidence type="ECO:0000256" key="9">
    <source>
        <dbReference type="ARBA" id="ARBA00023319"/>
    </source>
</evidence>
<keyword evidence="4" id="KW-0597">Phosphoprotein</keyword>
<gene>
    <name evidence="15" type="ORF">CHS0354_041404</name>
</gene>
<dbReference type="PANTHER" id="PTHR12231">
    <property type="entry name" value="CTX-RELATED TYPE I TRANSMEMBRANE PROTEIN"/>
    <property type="match status" value="1"/>
</dbReference>
<feature type="coiled-coil region" evidence="11">
    <location>
        <begin position="324"/>
        <end position="351"/>
    </location>
</feature>
<evidence type="ECO:0000256" key="10">
    <source>
        <dbReference type="ARBA" id="ARBA00061655"/>
    </source>
</evidence>
<feature type="region of interest" description="Disordered" evidence="12">
    <location>
        <begin position="62"/>
        <end position="92"/>
    </location>
</feature>
<protein>
    <submittedName>
        <fullName evidence="15">Uncharacterized protein</fullName>
    </submittedName>
</protein>
<evidence type="ECO:0000259" key="14">
    <source>
        <dbReference type="PROSITE" id="PS50835"/>
    </source>
</evidence>
<feature type="region of interest" description="Disordered" evidence="12">
    <location>
        <begin position="842"/>
        <end position="863"/>
    </location>
</feature>
<feature type="domain" description="Ig-like" evidence="14">
    <location>
        <begin position="1232"/>
        <end position="1319"/>
    </location>
</feature>
<dbReference type="SUPFAM" id="SSF48726">
    <property type="entry name" value="Immunoglobulin"/>
    <property type="match status" value="4"/>
</dbReference>
<dbReference type="InterPro" id="IPR003599">
    <property type="entry name" value="Ig_sub"/>
</dbReference>
<feature type="region of interest" description="Disordered" evidence="12">
    <location>
        <begin position="500"/>
        <end position="575"/>
    </location>
</feature>
<dbReference type="FunFam" id="2.60.40.10:FF:000107">
    <property type="entry name" value="Myosin, light chain kinase a"/>
    <property type="match status" value="2"/>
</dbReference>
<evidence type="ECO:0000256" key="5">
    <source>
        <dbReference type="ARBA" id="ARBA00022729"/>
    </source>
</evidence>
<dbReference type="SUPFAM" id="SSF47576">
    <property type="entry name" value="Calponin-homology domain, CH-domain"/>
    <property type="match status" value="1"/>
</dbReference>
<dbReference type="InterPro" id="IPR007110">
    <property type="entry name" value="Ig-like_dom"/>
</dbReference>
<feature type="region of interest" description="Disordered" evidence="12">
    <location>
        <begin position="246"/>
        <end position="280"/>
    </location>
</feature>
<evidence type="ECO:0000256" key="7">
    <source>
        <dbReference type="ARBA" id="ARBA00023054"/>
    </source>
</evidence>
<feature type="domain" description="Calponin-homology (CH)" evidence="13">
    <location>
        <begin position="2299"/>
        <end position="2406"/>
    </location>
</feature>
<feature type="compositionally biased region" description="Polar residues" evidence="12">
    <location>
        <begin position="1873"/>
        <end position="1917"/>
    </location>
</feature>
<dbReference type="PROSITE" id="PS50021">
    <property type="entry name" value="CH"/>
    <property type="match status" value="1"/>
</dbReference>
<feature type="region of interest" description="Disordered" evidence="12">
    <location>
        <begin position="1846"/>
        <end position="1917"/>
    </location>
</feature>
<dbReference type="InterPro" id="IPR036872">
    <property type="entry name" value="CH_dom_sf"/>
</dbReference>
<feature type="compositionally biased region" description="Low complexity" evidence="12">
    <location>
        <begin position="2226"/>
        <end position="2235"/>
    </location>
</feature>
<dbReference type="PANTHER" id="PTHR12231:SF253">
    <property type="entry name" value="DPR-INTERACTING PROTEIN ETA, ISOFORM B-RELATED"/>
    <property type="match status" value="1"/>
</dbReference>
<feature type="compositionally biased region" description="Polar residues" evidence="12">
    <location>
        <begin position="73"/>
        <end position="87"/>
    </location>
</feature>
<feature type="domain" description="Ig-like" evidence="14">
    <location>
        <begin position="1331"/>
        <end position="1413"/>
    </location>
</feature>
<dbReference type="SMART" id="SM00409">
    <property type="entry name" value="IG"/>
    <property type="match status" value="4"/>
</dbReference>
<feature type="compositionally biased region" description="Low complexity" evidence="12">
    <location>
        <begin position="1808"/>
        <end position="1818"/>
    </location>
</feature>
<feature type="domain" description="Ig-like" evidence="14">
    <location>
        <begin position="1134"/>
        <end position="1224"/>
    </location>
</feature>
<dbReference type="EMBL" id="JAEAOA010002346">
    <property type="protein sequence ID" value="KAK3606458.1"/>
    <property type="molecule type" value="Genomic_DNA"/>
</dbReference>
<dbReference type="FunFam" id="2.60.40.10:FF:000080">
    <property type="entry name" value="Myosin light chain kinase, smooth muscle"/>
    <property type="match status" value="1"/>
</dbReference>
<evidence type="ECO:0000256" key="11">
    <source>
        <dbReference type="SAM" id="Coils"/>
    </source>
</evidence>
<accession>A0AAE0TB15</accession>
<feature type="region of interest" description="Disordered" evidence="12">
    <location>
        <begin position="2143"/>
        <end position="2162"/>
    </location>
</feature>
<keyword evidence="9" id="KW-0393">Immunoglobulin domain</keyword>
<comment type="caution">
    <text evidence="15">The sequence shown here is derived from an EMBL/GenBank/DDBJ whole genome shotgun (WGS) entry which is preliminary data.</text>
</comment>
<evidence type="ECO:0000256" key="2">
    <source>
        <dbReference type="ARBA" id="ARBA00006692"/>
    </source>
</evidence>
<evidence type="ECO:0000256" key="1">
    <source>
        <dbReference type="ARBA" id="ARBA00004496"/>
    </source>
</evidence>
<dbReference type="FunFam" id="2.60.40.10:FF:000345">
    <property type="entry name" value="Muscle M-line assembly protein unc-89"/>
    <property type="match status" value="1"/>
</dbReference>
<dbReference type="Pfam" id="PF07679">
    <property type="entry name" value="I-set"/>
    <property type="match status" value="4"/>
</dbReference>
<feature type="region of interest" description="Disordered" evidence="12">
    <location>
        <begin position="724"/>
        <end position="743"/>
    </location>
</feature>
<keyword evidence="8" id="KW-1015">Disulfide bond</keyword>
<comment type="similarity">
    <text evidence="2">Belongs to the protein kinase superfamily. CAMK Ser/Thr protein kinase family.</text>
</comment>
<dbReference type="InterPro" id="IPR003598">
    <property type="entry name" value="Ig_sub2"/>
</dbReference>
<dbReference type="CDD" id="cd21200">
    <property type="entry name" value="CH_SMTN-like"/>
    <property type="match status" value="1"/>
</dbReference>
<proteinExistence type="inferred from homology"/>
<dbReference type="InterPro" id="IPR022189">
    <property type="entry name" value="SMTN"/>
</dbReference>
<dbReference type="InterPro" id="IPR013098">
    <property type="entry name" value="Ig_I-set"/>
</dbReference>
<dbReference type="InterPro" id="IPR051170">
    <property type="entry name" value="Neural/epithelial_adhesion"/>
</dbReference>
<sequence length="2418" mass="270567">MEDYISKDPEELQNLLLSCTDFNERRKIRASLRELRGLRLDGDKVVTYSFEPATVRKLSSSGLSPLLDRKSSTESFSDVSPGTPNTRVSRRNDDVFAFEESGLDNDKISIVRTLGTTSSSQNSEENDSKTRQHLPKLGNARTSHGFNTEKIQSMESAQFSENVQSRERMEISQNIKDGLYRATAIRIGNDADAKDQTYSKTPRHSVERKSENYSQKKSPRQLLSPISSTVSRKNFFNQNYTDETFNRNSGRRVSEGRKTTTVNDVSGRKNGDLDISVPTHGEYNDISEFEKQTGNVDDEEMEKTKNICTVFDEEMKKSKHLKVDREARNMVNKAEEDVEEGNEDMSVQQNKNIELINNETRGGMKAVGATRQVISGLDRQEKILQENLKQSASFSERRRLRGEIRLLRSKREELVRSTVQTSSEFGTSILSEPSFPEAEFQISGEAKDTVSKQVTSQNELPATDYKKIDDLDKLRKLLTEATDYEEKRRIRLTLRHLRAQGKERDSGSDVNGFEKCPQRSQSFVDQTRKPSRPEPKEVIPEAPRPRIQIVRSQSLTVRDKLEDDEKHNSASARDSNILKEKCNGLVPHEFPLDINSTSKHIASHNETLRTKQGLHVHASFTNSCSGDGADEEVFETKQSIQTHVPNGLRKIVPEGKLAFSKVFPRSVSDRRQITPRHHSRSRSESHSSESDDLESASGQSVTRTLSDSEGIVSELLYKDLLNSNNSRHSVNSTSSQKPSSQRIITKSFSDASLKYKKEHKFSVASDVGECKTTERKGDKPQFGTDTRSCWLEGKKKSIPPSDELNKLMSTIDIEAAFSEILEAVDESQKLLEETPGVMIKEEDEEVESEEVDGNLEPSQSVEKPFRKTGKDRINCGQVDVSSAIKIQNSDTSYFQNTEDNINSLDQEVSESNPSKKVFSSHFTLDLIPVLNKNGAISIVSDNDGAVMVQEIKQYEEGGCLVTERTKLKRTESRTEEKETDTIVESVVTSPGGSTSAYEKDVTKVHRKITSRGSEYFQRHNYNIKRTRDSGGSELVQHELCVDSDNLSVSKNESWGEHAEAKVTLNKGNVILPPTIVENQESTSNTATEKSQSVIPIGRLNVSKASSGYGSVSGSDEDENQEAVETRLGRPLGCPEIIIPMKDVSAQDGDNVTLECTVTCLPLPMVIWYRNGKTIEDSAHCTFHFDGTSGKASLFIADAAPDDAGEYKCFFHNPVGEAESKASISIQRKVMRPPVIETFLQDIIVNEGCGAVLECSVQDADTVRWYKNGIIQRNSSDFRQTFDGRKARLQIAEVFLDDKGTYTCVAKNAVGEAKSSCELSAIECTSTDTVVPIFLRKPENRIADEGDKVIIDCDIIGSPQPVITWQKDMTRLTGDGAFSSSYDGRVAMLIIRNITSEHSGKYECVAENAVGKISADFLVVVKELKQPPSVSEPLCDVEVDCGKSVILECGIKGNPQPTVFWRMDRHLIRNKKDSNQSFEKGRAKLEIMAACPADSGCYECVARNSQGETSTSCHVSVKDAINMDGCPQKANPVIQEGISASDKRNTQFPVSFEGDHKHSIVQVRSLATKVMLVRQSSLKLVDREGIKGSRLKRSESFKPESKQRLVDTVCVESVKSKVPDLDHSKNVAQLDGMEHTRLDVGKEMEGSSLRIEKYTDVNDNENVYVSKETDNCFSQPQKQLVGNEDARHDVRRVVEHGLSCKQKCSDGNEHTKFDVRQEIEGDSSVRCKYSDVNENAQLDVRKEMDSGSLRPRKYSWRSGIDNKQASESSLAHTASSSNTRDTTLNEKREGNNCISESEKSKSAVEPLVSISSNSSGSAVESKKEFRTNRFSDKLDYISSAVPAFEQASSQRRVIRRRSSSSDRPSARNFFDAKSTVTDDQSATGQRFNGTGTPLPKSTSQVNVRRSQSVKVSQTSETPSWVGMKLKRVEGGNVPRKEIDGANQEKETKLNRSESAQLVLQVENPSKNIVNANTQVQTKTKSKEESTDSGQKIDMKPTEDNIPFTFKKRNFKPLTASSKETSEKKEPFSVIAKAIDLSRSGSFKNNPSESIVGVHRSPSVRVTGSWPPVEDVALDLTAQKSQGGTSRESLVSHKKELWQSNSVATKMADYSKYTDEDELHGILQKSEDIEERRKIRARIKQLRETHQKEWEEKRQQREKETEDVIRSKYRAAEEEKQRKLEDFKKQAAEHRDSRAHEISSQLVQEKFKSAEEDKKKKMEAFDRIAQESTSVTTSTRTESTKDGVKTTTTTVRKTESVGGVGGTAYGKPAAGRGGASGNMFKQMDKATGGGAPKANITRSPSAIKQMLLDWTKAMTREYTEKVNIENFSTSWNDGLAFCALIHHFYPEAFDFNKLDPKNRRQNFELAFNTAEKFADIAPLLDVEDMVRMKKPDWKCVFTYVQSFYRKLQSHEKNKVKSIEQ</sequence>
<feature type="region of interest" description="Disordered" evidence="12">
    <location>
        <begin position="1741"/>
        <end position="1824"/>
    </location>
</feature>
<feature type="domain" description="Ig-like" evidence="14">
    <location>
        <begin position="1427"/>
        <end position="1515"/>
    </location>
</feature>
<dbReference type="InterPro" id="IPR013783">
    <property type="entry name" value="Ig-like_fold"/>
</dbReference>
<comment type="subcellular location">
    <subcellularLocation>
        <location evidence="1">Cytoplasm</location>
    </subcellularLocation>
</comment>